<protein>
    <submittedName>
        <fullName evidence="2">Uncharacterized protein</fullName>
    </submittedName>
</protein>
<evidence type="ECO:0000256" key="1">
    <source>
        <dbReference type="SAM" id="MobiDB-lite"/>
    </source>
</evidence>
<evidence type="ECO:0000313" key="2">
    <source>
        <dbReference type="EMBL" id="KFM57497.1"/>
    </source>
</evidence>
<gene>
    <name evidence="2" type="ORF">X975_04620</name>
</gene>
<feature type="non-terminal residue" evidence="2">
    <location>
        <position position="66"/>
    </location>
</feature>
<proteinExistence type="predicted"/>
<organism evidence="2 3">
    <name type="scientific">Stegodyphus mimosarum</name>
    <name type="common">African social velvet spider</name>
    <dbReference type="NCBI Taxonomy" id="407821"/>
    <lineage>
        <taxon>Eukaryota</taxon>
        <taxon>Metazoa</taxon>
        <taxon>Ecdysozoa</taxon>
        <taxon>Arthropoda</taxon>
        <taxon>Chelicerata</taxon>
        <taxon>Arachnida</taxon>
        <taxon>Araneae</taxon>
        <taxon>Araneomorphae</taxon>
        <taxon>Entelegynae</taxon>
        <taxon>Eresoidea</taxon>
        <taxon>Eresidae</taxon>
        <taxon>Stegodyphus</taxon>
    </lineage>
</organism>
<dbReference type="Proteomes" id="UP000054359">
    <property type="component" value="Unassembled WGS sequence"/>
</dbReference>
<dbReference type="EMBL" id="KK112386">
    <property type="protein sequence ID" value="KFM57497.1"/>
    <property type="molecule type" value="Genomic_DNA"/>
</dbReference>
<accession>A0A087SXA8</accession>
<dbReference type="AlphaFoldDB" id="A0A087SXA8"/>
<feature type="compositionally biased region" description="Low complexity" evidence="1">
    <location>
        <begin position="23"/>
        <end position="44"/>
    </location>
</feature>
<name>A0A087SXA8_STEMI</name>
<reference evidence="2 3" key="1">
    <citation type="submission" date="2013-11" db="EMBL/GenBank/DDBJ databases">
        <title>Genome sequencing of Stegodyphus mimosarum.</title>
        <authorList>
            <person name="Bechsgaard J."/>
        </authorList>
    </citation>
    <scope>NUCLEOTIDE SEQUENCE [LARGE SCALE GENOMIC DNA]</scope>
</reference>
<evidence type="ECO:0000313" key="3">
    <source>
        <dbReference type="Proteomes" id="UP000054359"/>
    </source>
</evidence>
<sequence length="66" mass="6994">MSNITLGKLQFSSFSPPIGKNDSMSMSTSASTTAALTVTPGTTGRSSSSNIPLLLYRLESRCHEVQ</sequence>
<keyword evidence="3" id="KW-1185">Reference proteome</keyword>
<feature type="region of interest" description="Disordered" evidence="1">
    <location>
        <begin position="21"/>
        <end position="49"/>
    </location>
</feature>